<dbReference type="OrthoDB" id="6741731at2759"/>
<sequence>MSKDKRGKHAKTPQSDRELMKKHVESFGPTISHYQRAHAPNKKYLPSDITIIDMHKDFIAKIPGIKCSYYTETFEACLSESRLKNGGRVGCQSALAKNARPPCGSQLIEEVADRSPPSHKGAGVEPGENGELGSGNLLMGAVGPFVRLRSAL</sequence>
<evidence type="ECO:0000313" key="2">
    <source>
        <dbReference type="Proteomes" id="UP001154078"/>
    </source>
</evidence>
<dbReference type="EMBL" id="OV121133">
    <property type="protein sequence ID" value="CAH0550782.1"/>
    <property type="molecule type" value="Genomic_DNA"/>
</dbReference>
<keyword evidence="2" id="KW-1185">Reference proteome</keyword>
<accession>A0A9P0AXU6</accession>
<name>A0A9P0AXU6_BRAAE</name>
<dbReference type="AlphaFoldDB" id="A0A9P0AXU6"/>
<gene>
    <name evidence="1" type="ORF">MELIAE_LOCUS3522</name>
</gene>
<organism evidence="1 2">
    <name type="scientific">Brassicogethes aeneus</name>
    <name type="common">Rape pollen beetle</name>
    <name type="synonym">Meligethes aeneus</name>
    <dbReference type="NCBI Taxonomy" id="1431903"/>
    <lineage>
        <taxon>Eukaryota</taxon>
        <taxon>Metazoa</taxon>
        <taxon>Ecdysozoa</taxon>
        <taxon>Arthropoda</taxon>
        <taxon>Hexapoda</taxon>
        <taxon>Insecta</taxon>
        <taxon>Pterygota</taxon>
        <taxon>Neoptera</taxon>
        <taxon>Endopterygota</taxon>
        <taxon>Coleoptera</taxon>
        <taxon>Polyphaga</taxon>
        <taxon>Cucujiformia</taxon>
        <taxon>Nitidulidae</taxon>
        <taxon>Meligethinae</taxon>
        <taxon>Brassicogethes</taxon>
    </lineage>
</organism>
<proteinExistence type="predicted"/>
<dbReference type="Proteomes" id="UP001154078">
    <property type="component" value="Chromosome 2"/>
</dbReference>
<reference evidence="1" key="1">
    <citation type="submission" date="2021-12" db="EMBL/GenBank/DDBJ databases">
        <authorList>
            <person name="King R."/>
        </authorList>
    </citation>
    <scope>NUCLEOTIDE SEQUENCE</scope>
</reference>
<protein>
    <submittedName>
        <fullName evidence="1">Uncharacterized protein</fullName>
    </submittedName>
</protein>
<evidence type="ECO:0000313" key="1">
    <source>
        <dbReference type="EMBL" id="CAH0550782.1"/>
    </source>
</evidence>